<dbReference type="GO" id="GO:0005737">
    <property type="term" value="C:cytoplasm"/>
    <property type="evidence" value="ECO:0007669"/>
    <property type="project" value="UniProtKB-SubCell"/>
</dbReference>
<protein>
    <submittedName>
        <fullName evidence="4">TusE/DsrC/DsvC family sulfur relay protein</fullName>
    </submittedName>
</protein>
<dbReference type="Proteomes" id="UP000483379">
    <property type="component" value="Unassembled WGS sequence"/>
</dbReference>
<organism evidence="4 5">
    <name type="scientific">Thiorhodococcus minor</name>
    <dbReference type="NCBI Taxonomy" id="57489"/>
    <lineage>
        <taxon>Bacteria</taxon>
        <taxon>Pseudomonadati</taxon>
        <taxon>Pseudomonadota</taxon>
        <taxon>Gammaproteobacteria</taxon>
        <taxon>Chromatiales</taxon>
        <taxon>Chromatiaceae</taxon>
        <taxon>Thiorhodococcus</taxon>
    </lineage>
</organism>
<proteinExistence type="inferred from homology"/>
<dbReference type="PANTHER" id="PTHR37010:SF1">
    <property type="entry name" value="SULFURTRANSFERASE TUSE"/>
    <property type="match status" value="1"/>
</dbReference>
<evidence type="ECO:0000256" key="2">
    <source>
        <dbReference type="ARBA" id="ARBA00005718"/>
    </source>
</evidence>
<comment type="caution">
    <text evidence="4">The sequence shown here is derived from an EMBL/GenBank/DDBJ whole genome shotgun (WGS) entry which is preliminary data.</text>
</comment>
<dbReference type="InterPro" id="IPR042072">
    <property type="entry name" value="DsrC-like_C"/>
</dbReference>
<evidence type="ECO:0000313" key="4">
    <source>
        <dbReference type="EMBL" id="NEV63553.1"/>
    </source>
</evidence>
<gene>
    <name evidence="4" type="ORF">G3446_16935</name>
</gene>
<keyword evidence="3" id="KW-0963">Cytoplasm</keyword>
<dbReference type="Pfam" id="PF04358">
    <property type="entry name" value="DsrC"/>
    <property type="match status" value="1"/>
</dbReference>
<name>A0A6M0K3Q1_9GAMM</name>
<dbReference type="NCBIfam" id="TIGR03342">
    <property type="entry name" value="dsrC_tusE_dsvC"/>
    <property type="match status" value="1"/>
</dbReference>
<dbReference type="InterPro" id="IPR043163">
    <property type="entry name" value="DsrC-like_N"/>
</dbReference>
<reference evidence="4 5" key="1">
    <citation type="submission" date="2020-02" db="EMBL/GenBank/DDBJ databases">
        <title>Genome sequences of Thiorhodococcus mannitoliphagus and Thiorhodococcus minor, purple sulfur photosynthetic bacteria in the gammaproteobacterial family, Chromatiaceae.</title>
        <authorList>
            <person name="Aviles F.A."/>
            <person name="Meyer T.E."/>
            <person name="Kyndt J.A."/>
        </authorList>
    </citation>
    <scope>NUCLEOTIDE SEQUENCE [LARGE SCALE GENOMIC DNA]</scope>
    <source>
        <strain evidence="4 5">DSM 11518</strain>
    </source>
</reference>
<keyword evidence="5" id="KW-1185">Reference proteome</keyword>
<dbReference type="GO" id="GO:0097163">
    <property type="term" value="F:sulfur carrier activity"/>
    <property type="evidence" value="ECO:0007669"/>
    <property type="project" value="TreeGrafter"/>
</dbReference>
<dbReference type="Gene3D" id="3.30.1420.10">
    <property type="match status" value="1"/>
</dbReference>
<evidence type="ECO:0000256" key="1">
    <source>
        <dbReference type="ARBA" id="ARBA00004496"/>
    </source>
</evidence>
<dbReference type="PANTHER" id="PTHR37010">
    <property type="entry name" value="SULFURTRANSFERASE TUSE"/>
    <property type="match status" value="1"/>
</dbReference>
<evidence type="ECO:0000256" key="3">
    <source>
        <dbReference type="ARBA" id="ARBA00022490"/>
    </source>
</evidence>
<dbReference type="EMBL" id="JAAIJQ010000054">
    <property type="protein sequence ID" value="NEV63553.1"/>
    <property type="molecule type" value="Genomic_DNA"/>
</dbReference>
<dbReference type="Gene3D" id="1.10.10.370">
    <property type="entry name" value="DsrC-like protein, C-terminal domain"/>
    <property type="match status" value="1"/>
</dbReference>
<dbReference type="GO" id="GO:0002143">
    <property type="term" value="P:tRNA wobble position uridine thiolation"/>
    <property type="evidence" value="ECO:0007669"/>
    <property type="project" value="TreeGrafter"/>
</dbReference>
<dbReference type="InterPro" id="IPR007453">
    <property type="entry name" value="DsrC/TusE"/>
</dbReference>
<evidence type="ECO:0000313" key="5">
    <source>
        <dbReference type="Proteomes" id="UP000483379"/>
    </source>
</evidence>
<comment type="subcellular location">
    <subcellularLocation>
        <location evidence="1">Cytoplasm</location>
    </subcellularLocation>
</comment>
<accession>A0A6M0K3Q1</accession>
<dbReference type="SUPFAM" id="SSF69721">
    <property type="entry name" value="DsrC, the gamma subunit of dissimilatory sulfite reductase"/>
    <property type="match status" value="1"/>
</dbReference>
<dbReference type="InterPro" id="IPR025526">
    <property type="entry name" value="DsrC-like_dom_sf"/>
</dbReference>
<sequence length="213" mass="23778">MIAVRISMKATHEPLKRAPVVLRLDADGSETPPVLTDRAGLASFDLPPTSGTILVSGVERYEGRLDGEIPIELWSITQSERDSRGLPGEFPAGSNAYPSMTTRAVQVGERTILTDSEGYLVDPSDWSEDFARALADQEGLVLTEEHWEVIRFLRARFARNGIQTTVRDMIAHFRDVWGRERGSNRYLHQIFPRGGPQKQGNRLAGLLRTKGEH</sequence>
<dbReference type="AlphaFoldDB" id="A0A6M0K3Q1"/>
<dbReference type="RefSeq" id="WP_164454014.1">
    <property type="nucleotide sequence ID" value="NZ_JAAIJQ010000054.1"/>
</dbReference>
<comment type="similarity">
    <text evidence="2">Belongs to the DsrC/TusE family.</text>
</comment>